<evidence type="ECO:0000256" key="1">
    <source>
        <dbReference type="SAM" id="MobiDB-lite"/>
    </source>
</evidence>
<name>A0AAD6Z9E5_9AGAR</name>
<reference evidence="2" key="1">
    <citation type="submission" date="2023-03" db="EMBL/GenBank/DDBJ databases">
        <title>Massive genome expansion in bonnet fungi (Mycena s.s.) driven by repeated elements and novel gene families across ecological guilds.</title>
        <authorList>
            <consortium name="Lawrence Berkeley National Laboratory"/>
            <person name="Harder C.B."/>
            <person name="Miyauchi S."/>
            <person name="Viragh M."/>
            <person name="Kuo A."/>
            <person name="Thoen E."/>
            <person name="Andreopoulos B."/>
            <person name="Lu D."/>
            <person name="Skrede I."/>
            <person name="Drula E."/>
            <person name="Henrissat B."/>
            <person name="Morin E."/>
            <person name="Kohler A."/>
            <person name="Barry K."/>
            <person name="LaButti K."/>
            <person name="Morin E."/>
            <person name="Salamov A."/>
            <person name="Lipzen A."/>
            <person name="Mereny Z."/>
            <person name="Hegedus B."/>
            <person name="Baldrian P."/>
            <person name="Stursova M."/>
            <person name="Weitz H."/>
            <person name="Taylor A."/>
            <person name="Grigoriev I.V."/>
            <person name="Nagy L.G."/>
            <person name="Martin F."/>
            <person name="Kauserud H."/>
        </authorList>
    </citation>
    <scope>NUCLEOTIDE SEQUENCE</scope>
    <source>
        <strain evidence="2">CBHHK002</strain>
    </source>
</reference>
<accession>A0AAD6Z9E5</accession>
<protein>
    <submittedName>
        <fullName evidence="2">Uncharacterized protein</fullName>
    </submittedName>
</protein>
<dbReference type="Proteomes" id="UP001218218">
    <property type="component" value="Unassembled WGS sequence"/>
</dbReference>
<sequence>IDVDALDVDMELPSETPPPAASRHSKKSPPCAGYVFPFKADQTASSDYPFKLHDTSIPPWEYNGNNAGVLTLWSIKCAKICEKGRSNCRACAELPRHPILQSILDRVAEGIPESTNYSFNPISGLIEHIQCKNSQIKCLRLRGLNAVRRIAAQARSHRP</sequence>
<evidence type="ECO:0000313" key="3">
    <source>
        <dbReference type="Proteomes" id="UP001218218"/>
    </source>
</evidence>
<feature type="compositionally biased region" description="Acidic residues" evidence="1">
    <location>
        <begin position="1"/>
        <end position="12"/>
    </location>
</feature>
<proteinExistence type="predicted"/>
<dbReference type="EMBL" id="JARIHO010000073">
    <property type="protein sequence ID" value="KAJ7312268.1"/>
    <property type="molecule type" value="Genomic_DNA"/>
</dbReference>
<keyword evidence="3" id="KW-1185">Reference proteome</keyword>
<evidence type="ECO:0000313" key="2">
    <source>
        <dbReference type="EMBL" id="KAJ7312268.1"/>
    </source>
</evidence>
<feature type="non-terminal residue" evidence="2">
    <location>
        <position position="1"/>
    </location>
</feature>
<comment type="caution">
    <text evidence="2">The sequence shown here is derived from an EMBL/GenBank/DDBJ whole genome shotgun (WGS) entry which is preliminary data.</text>
</comment>
<dbReference type="AlphaFoldDB" id="A0AAD6Z9E5"/>
<gene>
    <name evidence="2" type="ORF">DFH08DRAFT_717720</name>
</gene>
<feature type="region of interest" description="Disordered" evidence="1">
    <location>
        <begin position="1"/>
        <end position="28"/>
    </location>
</feature>
<organism evidence="2 3">
    <name type="scientific">Mycena albidolilacea</name>
    <dbReference type="NCBI Taxonomy" id="1033008"/>
    <lineage>
        <taxon>Eukaryota</taxon>
        <taxon>Fungi</taxon>
        <taxon>Dikarya</taxon>
        <taxon>Basidiomycota</taxon>
        <taxon>Agaricomycotina</taxon>
        <taxon>Agaricomycetes</taxon>
        <taxon>Agaricomycetidae</taxon>
        <taxon>Agaricales</taxon>
        <taxon>Marasmiineae</taxon>
        <taxon>Mycenaceae</taxon>
        <taxon>Mycena</taxon>
    </lineage>
</organism>